<dbReference type="OrthoDB" id="10624012at2759"/>
<feature type="compositionally biased region" description="Basic residues" evidence="1">
    <location>
        <begin position="588"/>
        <end position="597"/>
    </location>
</feature>
<proteinExistence type="predicted"/>
<feature type="region of interest" description="Disordered" evidence="1">
    <location>
        <begin position="487"/>
        <end position="610"/>
    </location>
</feature>
<dbReference type="STRING" id="1754191.A0A1Y1VLP9"/>
<feature type="region of interest" description="Disordered" evidence="1">
    <location>
        <begin position="279"/>
        <end position="319"/>
    </location>
</feature>
<feature type="compositionally biased region" description="Low complexity" evidence="1">
    <location>
        <begin position="1052"/>
        <end position="1062"/>
    </location>
</feature>
<feature type="compositionally biased region" description="Polar residues" evidence="1">
    <location>
        <begin position="454"/>
        <end position="467"/>
    </location>
</feature>
<evidence type="ECO:0000313" key="3">
    <source>
        <dbReference type="Proteomes" id="UP000193719"/>
    </source>
</evidence>
<feature type="compositionally biased region" description="Low complexity" evidence="1">
    <location>
        <begin position="111"/>
        <end position="124"/>
    </location>
</feature>
<feature type="region of interest" description="Disordered" evidence="1">
    <location>
        <begin position="1139"/>
        <end position="1163"/>
    </location>
</feature>
<organism evidence="2 3">
    <name type="scientific">Piromyces finnis</name>
    <dbReference type="NCBI Taxonomy" id="1754191"/>
    <lineage>
        <taxon>Eukaryota</taxon>
        <taxon>Fungi</taxon>
        <taxon>Fungi incertae sedis</taxon>
        <taxon>Chytridiomycota</taxon>
        <taxon>Chytridiomycota incertae sedis</taxon>
        <taxon>Neocallimastigomycetes</taxon>
        <taxon>Neocallimastigales</taxon>
        <taxon>Neocallimastigaceae</taxon>
        <taxon>Piromyces</taxon>
    </lineage>
</organism>
<reference evidence="2 3" key="2">
    <citation type="submission" date="2016-08" db="EMBL/GenBank/DDBJ databases">
        <title>Pervasive Adenine N6-methylation of Active Genes in Fungi.</title>
        <authorList>
            <consortium name="DOE Joint Genome Institute"/>
            <person name="Mondo S.J."/>
            <person name="Dannebaum R.O."/>
            <person name="Kuo R.C."/>
            <person name="Labutti K."/>
            <person name="Haridas S."/>
            <person name="Kuo A."/>
            <person name="Salamov A."/>
            <person name="Ahrendt S.R."/>
            <person name="Lipzen A."/>
            <person name="Sullivan W."/>
            <person name="Andreopoulos W.B."/>
            <person name="Clum A."/>
            <person name="Lindquist E."/>
            <person name="Daum C."/>
            <person name="Ramamoorthy G.K."/>
            <person name="Gryganskyi A."/>
            <person name="Culley D."/>
            <person name="Magnuson J.K."/>
            <person name="James T.Y."/>
            <person name="O'Malley M.A."/>
            <person name="Stajich J.E."/>
            <person name="Spatafora J.W."/>
            <person name="Visel A."/>
            <person name="Grigoriev I.V."/>
        </authorList>
    </citation>
    <scope>NUCLEOTIDE SEQUENCE [LARGE SCALE GENOMIC DNA]</scope>
    <source>
        <strain evidence="3">finn</strain>
    </source>
</reference>
<dbReference type="Proteomes" id="UP000193719">
    <property type="component" value="Unassembled WGS sequence"/>
</dbReference>
<feature type="region of interest" description="Disordered" evidence="1">
    <location>
        <begin position="623"/>
        <end position="655"/>
    </location>
</feature>
<evidence type="ECO:0000256" key="1">
    <source>
        <dbReference type="SAM" id="MobiDB-lite"/>
    </source>
</evidence>
<feature type="compositionally biased region" description="Low complexity" evidence="1">
    <location>
        <begin position="635"/>
        <end position="655"/>
    </location>
</feature>
<feature type="region of interest" description="Disordered" evidence="1">
    <location>
        <begin position="354"/>
        <end position="376"/>
    </location>
</feature>
<feature type="region of interest" description="Disordered" evidence="1">
    <location>
        <begin position="920"/>
        <end position="966"/>
    </location>
</feature>
<gene>
    <name evidence="2" type="ORF">BCR36DRAFT_87518</name>
</gene>
<keyword evidence="3" id="KW-1185">Reference proteome</keyword>
<feature type="compositionally biased region" description="Basic and acidic residues" evidence="1">
    <location>
        <begin position="397"/>
        <end position="427"/>
    </location>
</feature>
<feature type="region of interest" description="Disordered" evidence="1">
    <location>
        <begin position="107"/>
        <end position="152"/>
    </location>
</feature>
<dbReference type="EMBL" id="MCFH01000003">
    <property type="protein sequence ID" value="ORX59075.1"/>
    <property type="molecule type" value="Genomic_DNA"/>
</dbReference>
<feature type="region of interest" description="Disordered" evidence="1">
    <location>
        <begin position="392"/>
        <end position="469"/>
    </location>
</feature>
<feature type="region of interest" description="Disordered" evidence="1">
    <location>
        <begin position="1428"/>
        <end position="1448"/>
    </location>
</feature>
<protein>
    <submittedName>
        <fullName evidence="2">Uncharacterized protein</fullName>
    </submittedName>
</protein>
<comment type="caution">
    <text evidence="2">The sequence shown here is derived from an EMBL/GenBank/DDBJ whole genome shotgun (WGS) entry which is preliminary data.</text>
</comment>
<feature type="region of interest" description="Disordered" evidence="1">
    <location>
        <begin position="1515"/>
        <end position="1555"/>
    </location>
</feature>
<feature type="region of interest" description="Disordered" evidence="1">
    <location>
        <begin position="805"/>
        <end position="876"/>
    </location>
</feature>
<feature type="compositionally biased region" description="Basic residues" evidence="1">
    <location>
        <begin position="1544"/>
        <end position="1555"/>
    </location>
</feature>
<reference evidence="2 3" key="1">
    <citation type="submission" date="2016-08" db="EMBL/GenBank/DDBJ databases">
        <title>Genomes of anaerobic fungi encode conserved fungal cellulosomes for biomass hydrolysis.</title>
        <authorList>
            <consortium name="DOE Joint Genome Institute"/>
            <person name="Haitjema C.H."/>
            <person name="Gilmore S.P."/>
            <person name="Henske J.K."/>
            <person name="Solomon K.V."/>
            <person name="De Groot R."/>
            <person name="Kuo A."/>
            <person name="Mondo S.J."/>
            <person name="Salamov A.A."/>
            <person name="Labutti K."/>
            <person name="Zhao Z."/>
            <person name="Chiniquy J."/>
            <person name="Barry K."/>
            <person name="Brewer H.M."/>
            <person name="Purvine S.O."/>
            <person name="Wright A.T."/>
            <person name="Boxma B."/>
            <person name="Van Alen T."/>
            <person name="Hackstein J.H."/>
            <person name="Baker S.E."/>
            <person name="Grigoriev I.V."/>
            <person name="O'Malley M.A."/>
        </authorList>
    </citation>
    <scope>NUCLEOTIDE SEQUENCE [LARGE SCALE GENOMIC DNA]</scope>
    <source>
        <strain evidence="3">finn</strain>
    </source>
</reference>
<feature type="compositionally biased region" description="Polar residues" evidence="1">
    <location>
        <begin position="1527"/>
        <end position="1537"/>
    </location>
</feature>
<feature type="compositionally biased region" description="Polar residues" evidence="1">
    <location>
        <begin position="138"/>
        <end position="152"/>
    </location>
</feature>
<feature type="compositionally biased region" description="Polar residues" evidence="1">
    <location>
        <begin position="514"/>
        <end position="529"/>
    </location>
</feature>
<feature type="compositionally biased region" description="Acidic residues" evidence="1">
    <location>
        <begin position="354"/>
        <end position="368"/>
    </location>
</feature>
<feature type="compositionally biased region" description="Basic and acidic residues" evidence="1">
    <location>
        <begin position="503"/>
        <end position="512"/>
    </location>
</feature>
<feature type="compositionally biased region" description="Basic and acidic residues" evidence="1">
    <location>
        <begin position="1143"/>
        <end position="1161"/>
    </location>
</feature>
<feature type="compositionally biased region" description="Polar residues" evidence="1">
    <location>
        <begin position="856"/>
        <end position="876"/>
    </location>
</feature>
<name>A0A1Y1VLP9_9FUNG</name>
<feature type="compositionally biased region" description="Basic and acidic residues" evidence="1">
    <location>
        <begin position="813"/>
        <end position="829"/>
    </location>
</feature>
<feature type="region of interest" description="Disordered" evidence="1">
    <location>
        <begin position="1043"/>
        <end position="1062"/>
    </location>
</feature>
<accession>A0A1Y1VLP9</accession>
<feature type="compositionally biased region" description="Polar residues" evidence="1">
    <location>
        <begin position="625"/>
        <end position="634"/>
    </location>
</feature>
<feature type="compositionally biased region" description="Basic and acidic residues" evidence="1">
    <location>
        <begin position="601"/>
        <end position="610"/>
    </location>
</feature>
<sequence>MEKQTTLITHVTSFGMPIKYTPAISEYYKGKRVNNIPYMVCIFKYRSLDVLQKIYLKFKNDENKWRNSTAVPSLNIISPPYNKKFYHNENFDITDYDEYKKNPVVISTTPNNNKNNFIEVNDNNNNKKKKQNLKDSPGVSNTRYEGSPLVSNIKNHDKDPIFNTIKDETSSYINNTKNDDGLVNQTYINNTNIMNNNNNNNNNNPYYHPTTVYNVMISDTDEYKTKNKNEPLKDVTNLDTTTKQKKMNIINKLIGFNKASSSSDEEVGKKLNNKKEKKIYDEGGNGFDEEDDKENNNQKKKKKGLKTPPTKNENDKCMIISENPKKKKSNKCLCVDESIINAMNFNYFEEGEKEVAVGEDEGERGEEEEKQKKKKNNKCLCVDESTINAMNFNYFEEGEKKKETDKEKGSQKKKSDDKEKKQDDEKQNRKKNIKCPCVNNESMIKPTKMATTVEEASSSSLPPSKQNKCCIADSEEGKERERAVLMKPTKSLSSHNKCCTMDPNERKDKKEISAPNQSHSKCCYSSISNTKEKDKSIKKQQRNSHSKCCTASEEKDDYHKKSGSTSNDSKHHGNHHHHHRHEENSTRSKQKMKRKSSLSKCTEKDPDEVAREREREINYVLNPQEPVQQVLQSPNTTTTTTNNNNNNKRSNRVSSNRNVHFDIQSSMENNEPNPFDYYDSNRDEIHNILNLIQQYEEEMQRGFQEIKNRCEKVHHNIYMERMKNQNNNITNLTSNSSCDASSSLQNNDNYVTINSKDYTFPPPLLPTSTNSNNNIVDNNNYYSAMNPILLNNILNYIKHMNPTIDQNNNKDTNNNEHALKDKKDHDIDKNNNNFTSDHKSNNDSKLNVSPIKNKDSSNTIVTNDINGNPINSENPKVNSNPIVTPMNDANLPGNANNKQEKSSIYDLSFFQQYFSRENHGNEASNSIKNNTTSNANIPNTTTDSIVPEKVNTTSPALNNTSLEKNNQTTIIMNSNNSIPVNDKTMKSNTSINQSFLNTSTKDKNKSIMINQDNKSKSIIDNTSPVNSVDNKKYHLATSNDIIHKSDTSKPRSNPNLLLNNGNSLESIQSNKKNIDKESGVINDYKDNNNINNSLNTINNNEKVRDVANSIVLNSSSNHGIQDRPTNLNKKDNISGILNSYTKNSEEKSHNTSTSNKDEKSYDNNSITKNILSALNLKKAFGHDNEPKKLGNVKNKLNMKELLSLEENVMKSYINNFPPVVMNEEDGKEEISITVTTNNDKITEIASKSEPATPKSKLDDATSKITIPMAPSATSLPDTKPFILPTDTSDKPQSIMNIKKIISTDIKPISIINNDFPSISNNETLTPPPKEAQKLNEMDRQTTTLFNSMDVKSTKFTEPKSTIPKVSPVETKLIMPSSSNKIKSTLSVVPSTETNNATVAPVETKSINLVTPSSTETKSTLLVTPLPTETKSSNTIETPLPTETKSSNTIGTPVKIEYTHPETKPRITNSSSSISFPVEVKEIDQGTSMLASSTEIVENKTPKRVNSLADTVEIPSTPSEELSLAETIPTSVTNIPTTKSVSNSKKNKKNKKNKKK</sequence>
<evidence type="ECO:0000313" key="2">
    <source>
        <dbReference type="EMBL" id="ORX59075.1"/>
    </source>
</evidence>